<evidence type="ECO:0008006" key="2">
    <source>
        <dbReference type="Google" id="ProtNLM"/>
    </source>
</evidence>
<proteinExistence type="predicted"/>
<name>A0A0W8E7H2_9ZZZZ</name>
<dbReference type="InterPro" id="IPR000014">
    <property type="entry name" value="PAS"/>
</dbReference>
<reference evidence="1" key="1">
    <citation type="journal article" date="2015" name="Proc. Natl. Acad. Sci. U.S.A.">
        <title>Networks of energetic and metabolic interactions define dynamics in microbial communities.</title>
        <authorList>
            <person name="Embree M."/>
            <person name="Liu J.K."/>
            <person name="Al-Bassam M.M."/>
            <person name="Zengler K."/>
        </authorList>
    </citation>
    <scope>NUCLEOTIDE SEQUENCE</scope>
</reference>
<dbReference type="Gene3D" id="3.30.450.20">
    <property type="entry name" value="PAS domain"/>
    <property type="match status" value="1"/>
</dbReference>
<accession>A0A0W8E7H2</accession>
<protein>
    <recommendedName>
        <fullName evidence="2">PAS domain-containing protein</fullName>
    </recommendedName>
</protein>
<dbReference type="SUPFAM" id="SSF55785">
    <property type="entry name" value="PYP-like sensor domain (PAS domain)"/>
    <property type="match status" value="1"/>
</dbReference>
<dbReference type="EMBL" id="LNQE01001849">
    <property type="protein sequence ID" value="KUG04387.1"/>
    <property type="molecule type" value="Genomic_DNA"/>
</dbReference>
<gene>
    <name evidence="1" type="ORF">ASZ90_018154</name>
</gene>
<comment type="caution">
    <text evidence="1">The sequence shown here is derived from an EMBL/GenBank/DDBJ whole genome shotgun (WGS) entry which is preliminary data.</text>
</comment>
<dbReference type="InterPro" id="IPR035965">
    <property type="entry name" value="PAS-like_dom_sf"/>
</dbReference>
<evidence type="ECO:0000313" key="1">
    <source>
        <dbReference type="EMBL" id="KUG04387.1"/>
    </source>
</evidence>
<sequence>MTAAWIQEFPAAITVCDNRGIITAMNKKSALLFAKSGGYELIGKSLLDCHPPEAQEMIKNMLITQRDNHYISEKEGSKKLIIQSPWYEGNQFMGLVEIVKELPDDLPVYHR</sequence>
<organism evidence="1">
    <name type="scientific">hydrocarbon metagenome</name>
    <dbReference type="NCBI Taxonomy" id="938273"/>
    <lineage>
        <taxon>unclassified sequences</taxon>
        <taxon>metagenomes</taxon>
        <taxon>ecological metagenomes</taxon>
    </lineage>
</organism>
<dbReference type="CDD" id="cd00130">
    <property type="entry name" value="PAS"/>
    <property type="match status" value="1"/>
</dbReference>
<dbReference type="AlphaFoldDB" id="A0A0W8E7H2"/>